<dbReference type="PROSITE" id="PS51273">
    <property type="entry name" value="GATASE_TYPE_1"/>
    <property type="match status" value="1"/>
</dbReference>
<dbReference type="PANTHER" id="PTHR42695">
    <property type="entry name" value="GLUTAMINE AMIDOTRANSFERASE YLR126C-RELATED"/>
    <property type="match status" value="1"/>
</dbReference>
<proteinExistence type="predicted"/>
<dbReference type="GO" id="GO:0016740">
    <property type="term" value="F:transferase activity"/>
    <property type="evidence" value="ECO:0007669"/>
    <property type="project" value="UniProtKB-KW"/>
</dbReference>
<dbReference type="CDD" id="cd01741">
    <property type="entry name" value="GATase1_1"/>
    <property type="match status" value="1"/>
</dbReference>
<dbReference type="RefSeq" id="WP_182810792.1">
    <property type="nucleotide sequence ID" value="NZ_JACJFM010000041.1"/>
</dbReference>
<dbReference type="Pfam" id="PF00117">
    <property type="entry name" value="GATase"/>
    <property type="match status" value="1"/>
</dbReference>
<protein>
    <submittedName>
        <fullName evidence="2">Glutamine amidotransferase</fullName>
    </submittedName>
</protein>
<keyword evidence="2" id="KW-0808">Transferase</keyword>
<dbReference type="Gene3D" id="3.40.50.880">
    <property type="match status" value="1"/>
</dbReference>
<dbReference type="InterPro" id="IPR029062">
    <property type="entry name" value="Class_I_gatase-like"/>
</dbReference>
<dbReference type="PANTHER" id="PTHR42695:SF5">
    <property type="entry name" value="GLUTAMINE AMIDOTRANSFERASE YLR126C-RELATED"/>
    <property type="match status" value="1"/>
</dbReference>
<keyword evidence="2" id="KW-0315">Glutamine amidotransferase</keyword>
<evidence type="ECO:0000313" key="3">
    <source>
        <dbReference type="Proteomes" id="UP000565262"/>
    </source>
</evidence>
<accession>A0A839IWM1</accession>
<dbReference type="Proteomes" id="UP000565262">
    <property type="component" value="Unassembled WGS sequence"/>
</dbReference>
<sequence>MKIGILAAGAPPENLIEKHGTYADMFIDLFSCADRGFLFRVYDIRYDDFPAETTECDGWIITGSGHCVEENLPWMVKLKQLILNIYVTGRPMIATCFGHQIVASAMGADVGPYAGGWGVGLQTFRLDMKVPFISEYVEQFSLNAMHRDQVLTKPDQAEVLASSDYCQYAGLLYSDRILTLQIHPEFSLEYTYDLIAVRAESGIDPERVAEGQASVREGKVHFDRELVTDWFIRFLCQKDSISV</sequence>
<dbReference type="EMBL" id="JACJFM010000041">
    <property type="protein sequence ID" value="MBB1489024.1"/>
    <property type="molecule type" value="Genomic_DNA"/>
</dbReference>
<name>A0A839IWM1_9GAMM</name>
<reference evidence="2 3" key="1">
    <citation type="submission" date="2020-08" db="EMBL/GenBank/DDBJ databases">
        <title>Oceanospirillum sp. nov. isolated from marine sediment.</title>
        <authorList>
            <person name="Ji X."/>
        </authorList>
    </citation>
    <scope>NUCLEOTIDE SEQUENCE [LARGE SCALE GENOMIC DNA]</scope>
    <source>
        <strain evidence="2 3">D5</strain>
    </source>
</reference>
<dbReference type="SUPFAM" id="SSF52317">
    <property type="entry name" value="Class I glutamine amidotransferase-like"/>
    <property type="match status" value="1"/>
</dbReference>
<dbReference type="AlphaFoldDB" id="A0A839IWM1"/>
<comment type="caution">
    <text evidence="2">The sequence shown here is derived from an EMBL/GenBank/DDBJ whole genome shotgun (WGS) entry which is preliminary data.</text>
</comment>
<gene>
    <name evidence="2" type="ORF">H4O21_20650</name>
</gene>
<evidence type="ECO:0000259" key="1">
    <source>
        <dbReference type="Pfam" id="PF00117"/>
    </source>
</evidence>
<evidence type="ECO:0000313" key="2">
    <source>
        <dbReference type="EMBL" id="MBB1489024.1"/>
    </source>
</evidence>
<organism evidence="2 3">
    <name type="scientific">Oceanospirillum sediminis</name>
    <dbReference type="NCBI Taxonomy" id="2760088"/>
    <lineage>
        <taxon>Bacteria</taxon>
        <taxon>Pseudomonadati</taxon>
        <taxon>Pseudomonadota</taxon>
        <taxon>Gammaproteobacteria</taxon>
        <taxon>Oceanospirillales</taxon>
        <taxon>Oceanospirillaceae</taxon>
        <taxon>Oceanospirillum</taxon>
    </lineage>
</organism>
<feature type="domain" description="Glutamine amidotransferase" evidence="1">
    <location>
        <begin position="52"/>
        <end position="189"/>
    </location>
</feature>
<dbReference type="InterPro" id="IPR044992">
    <property type="entry name" value="ChyE-like"/>
</dbReference>
<dbReference type="InterPro" id="IPR017926">
    <property type="entry name" value="GATASE"/>
</dbReference>
<keyword evidence="3" id="KW-1185">Reference proteome</keyword>
<dbReference type="GO" id="GO:0005829">
    <property type="term" value="C:cytosol"/>
    <property type="evidence" value="ECO:0007669"/>
    <property type="project" value="TreeGrafter"/>
</dbReference>